<evidence type="ECO:0000256" key="1">
    <source>
        <dbReference type="ARBA" id="ARBA00012513"/>
    </source>
</evidence>
<reference evidence="4 5" key="1">
    <citation type="submission" date="2024-05" db="EMBL/GenBank/DDBJ databases">
        <authorList>
            <person name="Wallberg A."/>
        </authorList>
    </citation>
    <scope>NUCLEOTIDE SEQUENCE [LARGE SCALE GENOMIC DNA]</scope>
</reference>
<dbReference type="PROSITE" id="PS00108">
    <property type="entry name" value="PROTEIN_KINASE_ST"/>
    <property type="match status" value="1"/>
</dbReference>
<comment type="caution">
    <text evidence="4">The sequence shown here is derived from an EMBL/GenBank/DDBJ whole genome shotgun (WGS) entry which is preliminary data.</text>
</comment>
<dbReference type="GO" id="GO:0006950">
    <property type="term" value="P:response to stress"/>
    <property type="evidence" value="ECO:0007669"/>
    <property type="project" value="UniProtKB-ARBA"/>
</dbReference>
<feature type="region of interest" description="Disordered" evidence="2">
    <location>
        <begin position="370"/>
        <end position="409"/>
    </location>
</feature>
<dbReference type="EMBL" id="CAXKWB010003591">
    <property type="protein sequence ID" value="CAL4069548.1"/>
    <property type="molecule type" value="Genomic_DNA"/>
</dbReference>
<sequence>MKSPGASKSSENESRHRGANGFKLPDPIPEGEVLTDMTKKKWKLGKSIGCGGFGEVYFASTNVKGKVGKGAKFCVKVEPHKNGPLFTEMHCYIRTSKPEEIEKWMNDRELSHLGIPRFYGAGAHVYDSKHYRFVAIDRFGMDLQKVMEKQDKPLCCKTSFQIGIQVVDALEYLHSKEYIHADVKAANLLFGHGRGKQNQIYLLDFGLATRYAINGVHKPYEYDGRYAHFGTIEFVSRDAHIGVFSRRADLEILGYNLVKWMSGHLPWDSCPKDHERVFTLKRKCFSDLPNFIEDIFDKNDMTALLNYLNYVSSLSFEEKPNYDHIRDLFQIAAYEIGCNDDKNILKVRSEEELSEKCSVNCLNVRKGGLVKDSGPSNSDEGYELSEVESEVETPEPSDRPRMTRAQRKSECDTFEEISLSNSSIDIDILEVEDYDVMMEKELVRIEEHRKRLSLPNTPKKHYNIDNPTPQMIEIMNIIKEKEKLPPVCLRRHKHKPDCIIPEVIIYDETPNYYTPAMEAIVNMSSKSISDLSKTFSNLVV</sequence>
<feature type="compositionally biased region" description="Basic and acidic residues" evidence="2">
    <location>
        <begin position="396"/>
        <end position="409"/>
    </location>
</feature>
<protein>
    <recommendedName>
        <fullName evidence="1">non-specific serine/threonine protein kinase</fullName>
        <ecNumber evidence="1">2.7.11.1</ecNumber>
    </recommendedName>
</protein>
<evidence type="ECO:0000313" key="5">
    <source>
        <dbReference type="Proteomes" id="UP001497623"/>
    </source>
</evidence>
<dbReference type="PANTHER" id="PTHR11909">
    <property type="entry name" value="CASEIN KINASE-RELATED"/>
    <property type="match status" value="1"/>
</dbReference>
<evidence type="ECO:0000313" key="4">
    <source>
        <dbReference type="EMBL" id="CAL4069548.1"/>
    </source>
</evidence>
<dbReference type="PROSITE" id="PS50011">
    <property type="entry name" value="PROTEIN_KINASE_DOM"/>
    <property type="match status" value="1"/>
</dbReference>
<proteinExistence type="predicted"/>
<accession>A0AAV2Q346</accession>
<dbReference type="GO" id="GO:0004674">
    <property type="term" value="F:protein serine/threonine kinase activity"/>
    <property type="evidence" value="ECO:0007669"/>
    <property type="project" value="UniProtKB-EC"/>
</dbReference>
<dbReference type="AlphaFoldDB" id="A0AAV2Q346"/>
<dbReference type="InterPro" id="IPR011009">
    <property type="entry name" value="Kinase-like_dom_sf"/>
</dbReference>
<dbReference type="SUPFAM" id="SSF56112">
    <property type="entry name" value="Protein kinase-like (PK-like)"/>
    <property type="match status" value="1"/>
</dbReference>
<dbReference type="EC" id="2.7.11.1" evidence="1"/>
<gene>
    <name evidence="4" type="ORF">MNOR_LOCUS7944</name>
</gene>
<dbReference type="GO" id="GO:0005524">
    <property type="term" value="F:ATP binding"/>
    <property type="evidence" value="ECO:0007669"/>
    <property type="project" value="InterPro"/>
</dbReference>
<dbReference type="Pfam" id="PF07714">
    <property type="entry name" value="PK_Tyr_Ser-Thr"/>
    <property type="match status" value="1"/>
</dbReference>
<feature type="compositionally biased region" description="Acidic residues" evidence="2">
    <location>
        <begin position="380"/>
        <end position="395"/>
    </location>
</feature>
<dbReference type="Proteomes" id="UP001497623">
    <property type="component" value="Unassembled WGS sequence"/>
</dbReference>
<evidence type="ECO:0000256" key="2">
    <source>
        <dbReference type="SAM" id="MobiDB-lite"/>
    </source>
</evidence>
<feature type="region of interest" description="Disordered" evidence="2">
    <location>
        <begin position="1"/>
        <end position="30"/>
    </location>
</feature>
<evidence type="ECO:0000259" key="3">
    <source>
        <dbReference type="PROSITE" id="PS50011"/>
    </source>
</evidence>
<organism evidence="4 5">
    <name type="scientific">Meganyctiphanes norvegica</name>
    <name type="common">Northern krill</name>
    <name type="synonym">Thysanopoda norvegica</name>
    <dbReference type="NCBI Taxonomy" id="48144"/>
    <lineage>
        <taxon>Eukaryota</taxon>
        <taxon>Metazoa</taxon>
        <taxon>Ecdysozoa</taxon>
        <taxon>Arthropoda</taxon>
        <taxon>Crustacea</taxon>
        <taxon>Multicrustacea</taxon>
        <taxon>Malacostraca</taxon>
        <taxon>Eumalacostraca</taxon>
        <taxon>Eucarida</taxon>
        <taxon>Euphausiacea</taxon>
        <taxon>Euphausiidae</taxon>
        <taxon>Meganyctiphanes</taxon>
    </lineage>
</organism>
<dbReference type="InterPro" id="IPR001245">
    <property type="entry name" value="Ser-Thr/Tyr_kinase_cat_dom"/>
</dbReference>
<dbReference type="InterPro" id="IPR008271">
    <property type="entry name" value="Ser/Thr_kinase_AS"/>
</dbReference>
<dbReference type="InterPro" id="IPR000719">
    <property type="entry name" value="Prot_kinase_dom"/>
</dbReference>
<dbReference type="InterPro" id="IPR050235">
    <property type="entry name" value="CK1_Ser-Thr_kinase"/>
</dbReference>
<keyword evidence="5" id="KW-1185">Reference proteome</keyword>
<dbReference type="Gene3D" id="1.10.510.10">
    <property type="entry name" value="Transferase(Phosphotransferase) domain 1"/>
    <property type="match status" value="1"/>
</dbReference>
<name>A0AAV2Q346_MEGNR</name>
<dbReference type="SMART" id="SM00220">
    <property type="entry name" value="S_TKc"/>
    <property type="match status" value="1"/>
</dbReference>
<feature type="domain" description="Protein kinase" evidence="3">
    <location>
        <begin position="42"/>
        <end position="415"/>
    </location>
</feature>